<reference evidence="3" key="1">
    <citation type="journal article" date="2012" name="J. Bacteriol.">
        <title>Genome Sequence of Micromonospora lupini Lupac 08, Isolated from Root Nodules of Lupinus angustifolius.</title>
        <authorList>
            <person name="Alonso-Vega P."/>
            <person name="Normand P."/>
            <person name="Bacigalupe R."/>
            <person name="Pujic P."/>
            <person name="Lajus A."/>
            <person name="Vallenet D."/>
            <person name="Carro L."/>
            <person name="Coll P."/>
            <person name="Trujillo M.E."/>
        </authorList>
    </citation>
    <scope>NUCLEOTIDE SEQUENCE [LARGE SCALE GENOMIC DNA]</scope>
    <source>
        <strain evidence="3">Lupac 08</strain>
    </source>
</reference>
<proteinExistence type="predicted"/>
<sequence>MNPRRLLAACAVTVTAAVGLVATPAFAGGTFQTKTDLNLRYCQWLNNSQCSVILTIPKGQSVYLNCWAPGSSVNGDTVWYNAFYGNASGMLAGDYMNTGHDPNPAVYRCV</sequence>
<dbReference type="STRING" id="1150864.MILUP08_45208"/>
<dbReference type="OrthoDB" id="4254046at2"/>
<comment type="caution">
    <text evidence="2">The sequence shown here is derived from an EMBL/GenBank/DDBJ whole genome shotgun (WGS) entry which is preliminary data.</text>
</comment>
<dbReference type="Proteomes" id="UP000003448">
    <property type="component" value="Unassembled WGS sequence"/>
</dbReference>
<keyword evidence="1" id="KW-0732">Signal</keyword>
<dbReference type="EMBL" id="CAIE01000039">
    <property type="protein sequence ID" value="CCH20326.1"/>
    <property type="molecule type" value="Genomic_DNA"/>
</dbReference>
<evidence type="ECO:0000256" key="1">
    <source>
        <dbReference type="SAM" id="SignalP"/>
    </source>
</evidence>
<evidence type="ECO:0000313" key="2">
    <source>
        <dbReference type="EMBL" id="CCH20326.1"/>
    </source>
</evidence>
<feature type="chain" id="PRO_5003631946" description="Ig-like domain-containing protein" evidence="1">
    <location>
        <begin position="28"/>
        <end position="110"/>
    </location>
</feature>
<protein>
    <recommendedName>
        <fullName evidence="4">Ig-like domain-containing protein</fullName>
    </recommendedName>
</protein>
<accession>I0L929</accession>
<organism evidence="2 3">
    <name type="scientific">Micromonospora lupini str. Lupac 08</name>
    <dbReference type="NCBI Taxonomy" id="1150864"/>
    <lineage>
        <taxon>Bacteria</taxon>
        <taxon>Bacillati</taxon>
        <taxon>Actinomycetota</taxon>
        <taxon>Actinomycetes</taxon>
        <taxon>Micromonosporales</taxon>
        <taxon>Micromonosporaceae</taxon>
        <taxon>Micromonospora</taxon>
    </lineage>
</organism>
<name>I0L929_9ACTN</name>
<gene>
    <name evidence="2" type="ORF">MILUP08_45208</name>
</gene>
<evidence type="ECO:0000313" key="3">
    <source>
        <dbReference type="Proteomes" id="UP000003448"/>
    </source>
</evidence>
<evidence type="ECO:0008006" key="4">
    <source>
        <dbReference type="Google" id="ProtNLM"/>
    </source>
</evidence>
<feature type="signal peptide" evidence="1">
    <location>
        <begin position="1"/>
        <end position="27"/>
    </location>
</feature>
<dbReference type="RefSeq" id="WP_007463171.1">
    <property type="nucleotide sequence ID" value="NZ_HF570108.1"/>
</dbReference>
<dbReference type="AlphaFoldDB" id="I0L929"/>
<keyword evidence="3" id="KW-1185">Reference proteome</keyword>